<dbReference type="PROSITE" id="PS00189">
    <property type="entry name" value="LIPOYL"/>
    <property type="match status" value="1"/>
</dbReference>
<proteinExistence type="predicted"/>
<evidence type="ECO:0000313" key="4">
    <source>
        <dbReference type="EMBL" id="GFE81241.1"/>
    </source>
</evidence>
<dbReference type="InterPro" id="IPR000089">
    <property type="entry name" value="Biotin_lipoyl"/>
</dbReference>
<comment type="cofactor">
    <cofactor evidence="1">
        <name>(R)-lipoate</name>
        <dbReference type="ChEBI" id="CHEBI:83088"/>
    </cofactor>
</comment>
<dbReference type="GO" id="GO:0045254">
    <property type="term" value="C:pyruvate dehydrogenase complex"/>
    <property type="evidence" value="ECO:0007669"/>
    <property type="project" value="InterPro"/>
</dbReference>
<evidence type="ECO:0000313" key="5">
    <source>
        <dbReference type="Proteomes" id="UP000445000"/>
    </source>
</evidence>
<dbReference type="Proteomes" id="UP000445000">
    <property type="component" value="Unassembled WGS sequence"/>
</dbReference>
<dbReference type="EMBL" id="BLJN01000003">
    <property type="protein sequence ID" value="GFE81241.1"/>
    <property type="molecule type" value="Genomic_DNA"/>
</dbReference>
<dbReference type="InterPro" id="IPR003016">
    <property type="entry name" value="2-oxoA_DH_lipoyl-BS"/>
</dbReference>
<comment type="caution">
    <text evidence="4">The sequence shown here is derived from an EMBL/GenBank/DDBJ whole genome shotgun (WGS) entry which is preliminary data.</text>
</comment>
<dbReference type="PROSITE" id="PS50968">
    <property type="entry name" value="BIOTINYL_LIPOYL"/>
    <property type="match status" value="1"/>
</dbReference>
<dbReference type="CDD" id="cd06849">
    <property type="entry name" value="lipoyl_domain"/>
    <property type="match status" value="1"/>
</dbReference>
<dbReference type="GO" id="GO:0006086">
    <property type="term" value="P:pyruvate decarboxylation to acetyl-CoA"/>
    <property type="evidence" value="ECO:0007669"/>
    <property type="project" value="InterPro"/>
</dbReference>
<keyword evidence="5" id="KW-1185">Reference proteome</keyword>
<reference evidence="5" key="1">
    <citation type="submission" date="2020-01" db="EMBL/GenBank/DDBJ databases">
        <title>'Steroidobacter agaridevorans' sp. nov., agar-degrading bacteria isolated from rhizosphere soils.</title>
        <authorList>
            <person name="Ikenaga M."/>
            <person name="Kataoka M."/>
            <person name="Murouchi A."/>
            <person name="Katsuragi S."/>
            <person name="Sakai M."/>
        </authorList>
    </citation>
    <scope>NUCLEOTIDE SEQUENCE [LARGE SCALE GENOMIC DNA]</scope>
    <source>
        <strain evidence="5">YU21-B</strain>
    </source>
</reference>
<keyword evidence="2" id="KW-0450">Lipoyl</keyword>
<dbReference type="PANTHER" id="PTHR23151:SF90">
    <property type="entry name" value="DIHYDROLIPOYLLYSINE-RESIDUE ACETYLTRANSFERASE COMPONENT OF PYRUVATE DEHYDROGENASE COMPLEX, MITOCHONDRIAL-RELATED"/>
    <property type="match status" value="1"/>
</dbReference>
<gene>
    <name evidence="4" type="ORF">GCM10011487_32410</name>
</gene>
<feature type="domain" description="Lipoyl-binding" evidence="3">
    <location>
        <begin position="1"/>
        <end position="74"/>
    </location>
</feature>
<evidence type="ECO:0000259" key="3">
    <source>
        <dbReference type="PROSITE" id="PS50968"/>
    </source>
</evidence>
<accession>A0A829YEM3</accession>
<dbReference type="Pfam" id="PF00364">
    <property type="entry name" value="Biotin_lipoyl"/>
    <property type="match status" value="1"/>
</dbReference>
<dbReference type="RefSeq" id="WP_161829252.1">
    <property type="nucleotide sequence ID" value="NZ_BLJO01000005.1"/>
</dbReference>
<dbReference type="Gene3D" id="2.40.50.100">
    <property type="match status" value="1"/>
</dbReference>
<dbReference type="InterPro" id="IPR011053">
    <property type="entry name" value="Single_hybrid_motif"/>
</dbReference>
<dbReference type="SUPFAM" id="SSF51230">
    <property type="entry name" value="Single hybrid motif"/>
    <property type="match status" value="1"/>
</dbReference>
<dbReference type="PANTHER" id="PTHR23151">
    <property type="entry name" value="DIHYDROLIPOAMIDE ACETYL/SUCCINYL-TRANSFERASE-RELATED"/>
    <property type="match status" value="1"/>
</dbReference>
<dbReference type="AlphaFoldDB" id="A0A829YEM3"/>
<evidence type="ECO:0000256" key="1">
    <source>
        <dbReference type="ARBA" id="ARBA00001938"/>
    </source>
</evidence>
<protein>
    <recommendedName>
        <fullName evidence="3">Lipoyl-binding domain-containing protein</fullName>
    </recommendedName>
</protein>
<dbReference type="InterPro" id="IPR045257">
    <property type="entry name" value="E2/Pdx1"/>
</dbReference>
<organism evidence="4 5">
    <name type="scientific">Steroidobacter agaridevorans</name>
    <dbReference type="NCBI Taxonomy" id="2695856"/>
    <lineage>
        <taxon>Bacteria</taxon>
        <taxon>Pseudomonadati</taxon>
        <taxon>Pseudomonadota</taxon>
        <taxon>Gammaproteobacteria</taxon>
        <taxon>Steroidobacterales</taxon>
        <taxon>Steroidobacteraceae</taxon>
        <taxon>Steroidobacter</taxon>
    </lineage>
</organism>
<sequence length="76" mass="8054">MKMPDLATNEGVELGITRWLANVGDPVKRGQALLEIETDKAVQEVECIANGTLATIHVQSGQKVPVGTVIATIKVS</sequence>
<evidence type="ECO:0000256" key="2">
    <source>
        <dbReference type="ARBA" id="ARBA00022823"/>
    </source>
</evidence>
<name>A0A829YEM3_9GAMM</name>